<evidence type="ECO:0000256" key="1">
    <source>
        <dbReference type="SAM" id="MobiDB-lite"/>
    </source>
</evidence>
<dbReference type="EMBL" id="MU826381">
    <property type="protein sequence ID" value="KAJ7377261.1"/>
    <property type="molecule type" value="Genomic_DNA"/>
</dbReference>
<proteinExistence type="predicted"/>
<evidence type="ECO:0000313" key="3">
    <source>
        <dbReference type="EMBL" id="KAJ7377261.1"/>
    </source>
</evidence>
<keyword evidence="2" id="KW-0732">Signal</keyword>
<keyword evidence="4" id="KW-1185">Reference proteome</keyword>
<name>A0A9X0CVN1_9CNID</name>
<sequence length="155" mass="17285">MNAEFFQIINILVFAMFVFKSSGQVSEDKGNKKQVIMLHPKPHQSAIVLYGNEGSGHSEDCKETVNALANNVETVTSLVQAQSQIIENLSNQVSSIVKGTNNEKKFKQVFDKIANQSKHIHNVTKKLKQNNHPRERVSRSVVGNSDKVGHARQMS</sequence>
<evidence type="ECO:0000313" key="4">
    <source>
        <dbReference type="Proteomes" id="UP001163046"/>
    </source>
</evidence>
<reference evidence="3" key="1">
    <citation type="submission" date="2023-01" db="EMBL/GenBank/DDBJ databases">
        <title>Genome assembly of the deep-sea coral Lophelia pertusa.</title>
        <authorList>
            <person name="Herrera S."/>
            <person name="Cordes E."/>
        </authorList>
    </citation>
    <scope>NUCLEOTIDE SEQUENCE</scope>
    <source>
        <strain evidence="3">USNM1676648</strain>
        <tissue evidence="3">Polyp</tissue>
    </source>
</reference>
<evidence type="ECO:0000256" key="2">
    <source>
        <dbReference type="SAM" id="SignalP"/>
    </source>
</evidence>
<dbReference type="AlphaFoldDB" id="A0A9X0CVN1"/>
<dbReference type="OrthoDB" id="5958193at2759"/>
<feature type="chain" id="PRO_5040991431" evidence="2">
    <location>
        <begin position="24"/>
        <end position="155"/>
    </location>
</feature>
<protein>
    <submittedName>
        <fullName evidence="3">Uncharacterized protein</fullName>
    </submittedName>
</protein>
<comment type="caution">
    <text evidence="3">The sequence shown here is derived from an EMBL/GenBank/DDBJ whole genome shotgun (WGS) entry which is preliminary data.</text>
</comment>
<feature type="region of interest" description="Disordered" evidence="1">
    <location>
        <begin position="125"/>
        <end position="155"/>
    </location>
</feature>
<accession>A0A9X0CVN1</accession>
<dbReference type="Proteomes" id="UP001163046">
    <property type="component" value="Unassembled WGS sequence"/>
</dbReference>
<organism evidence="3 4">
    <name type="scientific">Desmophyllum pertusum</name>
    <dbReference type="NCBI Taxonomy" id="174260"/>
    <lineage>
        <taxon>Eukaryota</taxon>
        <taxon>Metazoa</taxon>
        <taxon>Cnidaria</taxon>
        <taxon>Anthozoa</taxon>
        <taxon>Hexacorallia</taxon>
        <taxon>Scleractinia</taxon>
        <taxon>Caryophylliina</taxon>
        <taxon>Caryophylliidae</taxon>
        <taxon>Desmophyllum</taxon>
    </lineage>
</organism>
<feature type="signal peptide" evidence="2">
    <location>
        <begin position="1"/>
        <end position="23"/>
    </location>
</feature>
<gene>
    <name evidence="3" type="ORF">OS493_030072</name>
</gene>